<gene>
    <name evidence="2" type="ORF">Pyn_17116</name>
</gene>
<sequence length="154" mass="17322">MSHDESESDRSNAGSVESDKETENLSRGVQGDEGVDYNDGDEEEAQGGKEDESESAIIWTEDDQKNLMDLGNLELERNQRLENLIARRRARKSFKITAEKNLIDFDSADLPFNIAPISTTRHNPFDLPYDSFDNLGLPPSWVCSINFVAKTKPL</sequence>
<evidence type="ECO:0000313" key="2">
    <source>
        <dbReference type="EMBL" id="PQM43054.1"/>
    </source>
</evidence>
<feature type="compositionally biased region" description="Acidic residues" evidence="1">
    <location>
        <begin position="33"/>
        <end position="45"/>
    </location>
</feature>
<dbReference type="EMBL" id="PJQY01002727">
    <property type="protein sequence ID" value="PQM43054.1"/>
    <property type="molecule type" value="Genomic_DNA"/>
</dbReference>
<dbReference type="STRING" id="2094558.A0A314V2C1"/>
<keyword evidence="3" id="KW-1185">Reference proteome</keyword>
<dbReference type="Proteomes" id="UP000250321">
    <property type="component" value="Unassembled WGS sequence"/>
</dbReference>
<evidence type="ECO:0000313" key="3">
    <source>
        <dbReference type="Proteomes" id="UP000250321"/>
    </source>
</evidence>
<dbReference type="AlphaFoldDB" id="A0A314V2C1"/>
<feature type="region of interest" description="Disordered" evidence="1">
    <location>
        <begin position="1"/>
        <end position="57"/>
    </location>
</feature>
<proteinExistence type="predicted"/>
<organism evidence="2 3">
    <name type="scientific">Prunus yedoensis var. nudiflora</name>
    <dbReference type="NCBI Taxonomy" id="2094558"/>
    <lineage>
        <taxon>Eukaryota</taxon>
        <taxon>Viridiplantae</taxon>
        <taxon>Streptophyta</taxon>
        <taxon>Embryophyta</taxon>
        <taxon>Tracheophyta</taxon>
        <taxon>Spermatophyta</taxon>
        <taxon>Magnoliopsida</taxon>
        <taxon>eudicotyledons</taxon>
        <taxon>Gunneridae</taxon>
        <taxon>Pentapetalae</taxon>
        <taxon>rosids</taxon>
        <taxon>fabids</taxon>
        <taxon>Rosales</taxon>
        <taxon>Rosaceae</taxon>
        <taxon>Amygdaloideae</taxon>
        <taxon>Amygdaleae</taxon>
        <taxon>Prunus</taxon>
    </lineage>
</organism>
<dbReference type="PANTHER" id="PTHR33870">
    <property type="entry name" value="CARDIOMYOPATHY-ASSOCIATED PROTEIN"/>
    <property type="match status" value="1"/>
</dbReference>
<accession>A0A314V2C1</accession>
<protein>
    <submittedName>
        <fullName evidence="2">Uncharacterized protein</fullName>
    </submittedName>
</protein>
<dbReference type="PANTHER" id="PTHR33870:SF4">
    <property type="entry name" value="CARDIOMYOPATHY-ASSOCIATED PROTEIN"/>
    <property type="match status" value="1"/>
</dbReference>
<comment type="caution">
    <text evidence="2">The sequence shown here is derived from an EMBL/GenBank/DDBJ whole genome shotgun (WGS) entry which is preliminary data.</text>
</comment>
<feature type="compositionally biased region" description="Basic and acidic residues" evidence="1">
    <location>
        <begin position="1"/>
        <end position="10"/>
    </location>
</feature>
<evidence type="ECO:0000256" key="1">
    <source>
        <dbReference type="SAM" id="MobiDB-lite"/>
    </source>
</evidence>
<reference evidence="2 3" key="1">
    <citation type="submission" date="2018-02" db="EMBL/GenBank/DDBJ databases">
        <title>Draft genome of wild Prunus yedoensis var. nudiflora.</title>
        <authorList>
            <person name="Baek S."/>
            <person name="Kim J.-H."/>
            <person name="Choi K."/>
            <person name="Kim G.-B."/>
            <person name="Cho A."/>
            <person name="Jang H."/>
            <person name="Shin C.-H."/>
            <person name="Yu H.-J."/>
            <person name="Mun J.-H."/>
        </authorList>
    </citation>
    <scope>NUCLEOTIDE SEQUENCE [LARGE SCALE GENOMIC DNA]</scope>
    <source>
        <strain evidence="3">cv. Jeju island</strain>
        <tissue evidence="2">Leaf</tissue>
    </source>
</reference>
<dbReference type="OrthoDB" id="1908091at2759"/>
<name>A0A314V2C1_PRUYE</name>